<dbReference type="RefSeq" id="WP_104437712.1">
    <property type="nucleotide sequence ID" value="NZ_PTJA01000008.1"/>
</dbReference>
<keyword evidence="1" id="KW-0472">Membrane</keyword>
<dbReference type="EMBL" id="PTJA01000008">
    <property type="protein sequence ID" value="PPK79803.1"/>
    <property type="molecule type" value="Genomic_DNA"/>
</dbReference>
<gene>
    <name evidence="2" type="ORF">BXY41_10828</name>
</gene>
<proteinExistence type="predicted"/>
<accession>A0A2S6HQB8</accession>
<feature type="transmembrane region" description="Helical" evidence="1">
    <location>
        <begin position="47"/>
        <end position="68"/>
    </location>
</feature>
<comment type="caution">
    <text evidence="2">The sequence shown here is derived from an EMBL/GenBank/DDBJ whole genome shotgun (WGS) entry which is preliminary data.</text>
</comment>
<keyword evidence="1" id="KW-1133">Transmembrane helix</keyword>
<feature type="transmembrane region" description="Helical" evidence="1">
    <location>
        <begin position="12"/>
        <end position="35"/>
    </location>
</feature>
<keyword evidence="3" id="KW-1185">Reference proteome</keyword>
<dbReference type="Proteomes" id="UP000237749">
    <property type="component" value="Unassembled WGS sequence"/>
</dbReference>
<name>A0A2S6HQB8_9FIRM</name>
<evidence type="ECO:0000313" key="2">
    <source>
        <dbReference type="EMBL" id="PPK79803.1"/>
    </source>
</evidence>
<keyword evidence="1" id="KW-0812">Transmembrane</keyword>
<dbReference type="AlphaFoldDB" id="A0A2S6HQB8"/>
<evidence type="ECO:0000313" key="3">
    <source>
        <dbReference type="Proteomes" id="UP000237749"/>
    </source>
</evidence>
<reference evidence="2 3" key="1">
    <citation type="submission" date="2018-02" db="EMBL/GenBank/DDBJ databases">
        <title>Genomic Encyclopedia of Archaeal and Bacterial Type Strains, Phase II (KMG-II): from individual species to whole genera.</title>
        <authorList>
            <person name="Goeker M."/>
        </authorList>
    </citation>
    <scope>NUCLEOTIDE SEQUENCE [LARGE SCALE GENOMIC DNA]</scope>
    <source>
        <strain evidence="2 3">DSM 3808</strain>
    </source>
</reference>
<protein>
    <submittedName>
        <fullName evidence="2">Uncharacterized protein</fullName>
    </submittedName>
</protein>
<sequence length="91" mass="10250">MSEDKKKQGESPAPITLGLRLVGGGYLIWLAFQLVPELLISSGIRNLIQLVFMTLFFLTGSIMIIWSLKRLLFKGPEQSGSFNEDEQEHIL</sequence>
<organism evidence="2 3">
    <name type="scientific">Lacrimispora xylanisolvens</name>
    <dbReference type="NCBI Taxonomy" id="384636"/>
    <lineage>
        <taxon>Bacteria</taxon>
        <taxon>Bacillati</taxon>
        <taxon>Bacillota</taxon>
        <taxon>Clostridia</taxon>
        <taxon>Lachnospirales</taxon>
        <taxon>Lachnospiraceae</taxon>
        <taxon>Lacrimispora</taxon>
    </lineage>
</organism>
<evidence type="ECO:0000256" key="1">
    <source>
        <dbReference type="SAM" id="Phobius"/>
    </source>
</evidence>